<dbReference type="InterPro" id="IPR001078">
    <property type="entry name" value="2-oxoacid_DH_actylTfrase"/>
</dbReference>
<dbReference type="InterPro" id="IPR023213">
    <property type="entry name" value="CAT-like_dom_sf"/>
</dbReference>
<dbReference type="GO" id="GO:0004742">
    <property type="term" value="F:dihydrolipoyllysine-residue acetyltransferase activity"/>
    <property type="evidence" value="ECO:0007669"/>
    <property type="project" value="UniProtKB-UniRule"/>
</dbReference>
<keyword evidence="11" id="KW-1185">Reference proteome</keyword>
<evidence type="ECO:0000256" key="2">
    <source>
        <dbReference type="ARBA" id="ARBA00022679"/>
    </source>
</evidence>
<protein>
    <recommendedName>
        <fullName evidence="6">Acetyltransferase component of pyruvate dehydrogenase complex</fullName>
        <ecNumber evidence="6">2.3.1.12</ecNumber>
    </recommendedName>
</protein>
<dbReference type="Gene3D" id="3.30.559.10">
    <property type="entry name" value="Chloramphenicol acetyltransferase-like domain"/>
    <property type="match status" value="1"/>
</dbReference>
<dbReference type="InterPro" id="IPR006257">
    <property type="entry name" value="LAT1"/>
</dbReference>
<keyword evidence="4" id="KW-0809">Transit peptide</keyword>
<keyword evidence="2 6" id="KW-0808">Transferase</keyword>
<evidence type="ECO:0000256" key="1">
    <source>
        <dbReference type="ARBA" id="ARBA00007317"/>
    </source>
</evidence>
<evidence type="ECO:0000259" key="9">
    <source>
        <dbReference type="PROSITE" id="PS51826"/>
    </source>
</evidence>
<dbReference type="SUPFAM" id="SSF47005">
    <property type="entry name" value="Peripheral subunit-binding domain of 2-oxo acid dehydrogenase complex"/>
    <property type="match status" value="1"/>
</dbReference>
<feature type="domain" description="Lipoyl-binding" evidence="8">
    <location>
        <begin position="93"/>
        <end position="169"/>
    </location>
</feature>
<comment type="cofactor">
    <cofactor evidence="6">
        <name>(R)-lipoate</name>
        <dbReference type="ChEBI" id="CHEBI:83088"/>
    </cofactor>
    <text evidence="6">Binds 1 lipoyl cofactor covalently.</text>
</comment>
<dbReference type="Proteomes" id="UP001620645">
    <property type="component" value="Unassembled WGS sequence"/>
</dbReference>
<dbReference type="SUPFAM" id="SSF52777">
    <property type="entry name" value="CoA-dependent acyltransferases"/>
    <property type="match status" value="1"/>
</dbReference>
<dbReference type="Pfam" id="PF02817">
    <property type="entry name" value="E3_binding"/>
    <property type="match status" value="1"/>
</dbReference>
<dbReference type="InterPro" id="IPR003016">
    <property type="entry name" value="2-oxoA_DH_lipoyl-BS"/>
</dbReference>
<feature type="compositionally biased region" description="Polar residues" evidence="7">
    <location>
        <begin position="197"/>
        <end position="226"/>
    </location>
</feature>
<evidence type="ECO:0000256" key="7">
    <source>
        <dbReference type="SAM" id="MobiDB-lite"/>
    </source>
</evidence>
<dbReference type="InterPro" id="IPR036625">
    <property type="entry name" value="E3-bd_dom_sf"/>
</dbReference>
<dbReference type="EC" id="2.3.1.12" evidence="6"/>
<dbReference type="InterPro" id="IPR011053">
    <property type="entry name" value="Single_hybrid_motif"/>
</dbReference>
<dbReference type="PANTHER" id="PTHR23151:SF89">
    <property type="entry name" value="DIHYDROLIPOYLLYSINE-RESIDUE ACETYLTRANSFERASE COMPONENT OF PYRUVATE DEHYDROGENASE COMPLEX, MITOCHONDRIAL"/>
    <property type="match status" value="1"/>
</dbReference>
<reference evidence="10 11" key="1">
    <citation type="submission" date="2024-10" db="EMBL/GenBank/DDBJ databases">
        <authorList>
            <person name="Kim D."/>
        </authorList>
    </citation>
    <scope>NUCLEOTIDE SEQUENCE [LARGE SCALE GENOMIC DNA]</scope>
    <source>
        <strain evidence="10">Taebaek</strain>
    </source>
</reference>
<dbReference type="PROSITE" id="PS51826">
    <property type="entry name" value="PSBD"/>
    <property type="match status" value="1"/>
</dbReference>
<dbReference type="InterPro" id="IPR045257">
    <property type="entry name" value="E2/Pdx1"/>
</dbReference>
<organism evidence="10 11">
    <name type="scientific">Heterodera schachtii</name>
    <name type="common">Sugarbeet cyst nematode worm</name>
    <name type="synonym">Tylenchus schachtii</name>
    <dbReference type="NCBI Taxonomy" id="97005"/>
    <lineage>
        <taxon>Eukaryota</taxon>
        <taxon>Metazoa</taxon>
        <taxon>Ecdysozoa</taxon>
        <taxon>Nematoda</taxon>
        <taxon>Chromadorea</taxon>
        <taxon>Rhabditida</taxon>
        <taxon>Tylenchina</taxon>
        <taxon>Tylenchomorpha</taxon>
        <taxon>Tylenchoidea</taxon>
        <taxon>Heteroderidae</taxon>
        <taxon>Heteroderinae</taxon>
        <taxon>Heterodera</taxon>
    </lineage>
</organism>
<dbReference type="FunFam" id="2.40.50.100:FF:000010">
    <property type="entry name" value="Acetyltransferase component of pyruvate dehydrogenase complex"/>
    <property type="match status" value="1"/>
</dbReference>
<dbReference type="GO" id="GO:0045254">
    <property type="term" value="C:pyruvate dehydrogenase complex"/>
    <property type="evidence" value="ECO:0007669"/>
    <property type="project" value="UniProtKB-UniRule"/>
</dbReference>
<name>A0ABD2HW19_HETSC</name>
<dbReference type="Pfam" id="PF00198">
    <property type="entry name" value="2-oxoacid_dh"/>
    <property type="match status" value="1"/>
</dbReference>
<keyword evidence="3 6" id="KW-0450">Lipoyl</keyword>
<sequence length="533" mass="58486">MAVRCTCIFQEMLCNFRNLNSFSLRNLSLASVLLQQQKFAAVKLPNKITNVVLIDVIRCKSTNVAQYNVLAAHGHEHGHGHRRFSTLGTYPTHIKVPLPALSPTMESGTIISWQKKEGDQISEGDLLCEIETDKATMGFETPEEGYLAKIIIPEGTKDVPIGKLLCIIVEKQEDVNAFKDFKGEESVPETIEAKGTPETTKLTQKTLPTAQPEQSQPSPQNVMSDQSRVKASPYAKKLADEKGIDLSSFSGSGPSGRILAADLSKAETEFTSRGTQSSASSFIDIPLSNMRKTIAKRLSEAKSTIPHYYLTSEMQIDKLLEVRKKLNILLEREAKKKGEKMPSKLSINDFIIKASALACLRVPEANSSFMGSFVRQHSSVDVSVAVSTDVGLITPIIFDAHTKGVATISNEVHALAAKAREGKLQPHEFQGGTFTVSNLGMFGSVDHFTAIINPPQSCILAIGAARRMLVPMEEEDKSDSNERFRAVTSLKVTLSCDHRVVDGAVGAVWLQNFKQFMEEPFTMILWGTPGNVF</sequence>
<dbReference type="NCBIfam" id="TIGR01349">
    <property type="entry name" value="PDHac_trf_mito"/>
    <property type="match status" value="1"/>
</dbReference>
<evidence type="ECO:0000256" key="4">
    <source>
        <dbReference type="ARBA" id="ARBA00022946"/>
    </source>
</evidence>
<dbReference type="PROSITE" id="PS00189">
    <property type="entry name" value="LIPOYL"/>
    <property type="match status" value="1"/>
</dbReference>
<comment type="caution">
    <text evidence="10">The sequence shown here is derived from an EMBL/GenBank/DDBJ whole genome shotgun (WGS) entry which is preliminary data.</text>
</comment>
<proteinExistence type="inferred from homology"/>
<dbReference type="GO" id="GO:0045333">
    <property type="term" value="P:cellular respiration"/>
    <property type="evidence" value="ECO:0007669"/>
    <property type="project" value="UniProtKB-ARBA"/>
</dbReference>
<comment type="subcellular location">
    <subcellularLocation>
        <location evidence="6">Mitochondrion</location>
    </subcellularLocation>
</comment>
<evidence type="ECO:0000313" key="10">
    <source>
        <dbReference type="EMBL" id="KAL3072539.1"/>
    </source>
</evidence>
<keyword evidence="5 6" id="KW-0012">Acyltransferase</keyword>
<evidence type="ECO:0000256" key="6">
    <source>
        <dbReference type="RuleBase" id="RU361137"/>
    </source>
</evidence>
<dbReference type="InterPro" id="IPR004167">
    <property type="entry name" value="PSBD"/>
</dbReference>
<comment type="function">
    <text evidence="6">The pyruvate dehydrogenase complex catalyzes the overall conversion of pyruvate to acetyl-CoA and CO(2).</text>
</comment>
<dbReference type="EMBL" id="JBICCN010000373">
    <property type="protein sequence ID" value="KAL3072539.1"/>
    <property type="molecule type" value="Genomic_DNA"/>
</dbReference>
<evidence type="ECO:0000256" key="3">
    <source>
        <dbReference type="ARBA" id="ARBA00022823"/>
    </source>
</evidence>
<evidence type="ECO:0000259" key="8">
    <source>
        <dbReference type="PROSITE" id="PS50968"/>
    </source>
</evidence>
<dbReference type="Pfam" id="PF00364">
    <property type="entry name" value="Biotin_lipoyl"/>
    <property type="match status" value="1"/>
</dbReference>
<gene>
    <name evidence="10" type="ORF">niasHS_017513</name>
</gene>
<evidence type="ECO:0000313" key="11">
    <source>
        <dbReference type="Proteomes" id="UP001620645"/>
    </source>
</evidence>
<dbReference type="PROSITE" id="PS50968">
    <property type="entry name" value="BIOTINYL_LIPOYL"/>
    <property type="match status" value="1"/>
</dbReference>
<feature type="domain" description="Peripheral subunit-binding (PSBD)" evidence="9">
    <location>
        <begin position="230"/>
        <end position="267"/>
    </location>
</feature>
<dbReference type="GO" id="GO:0005739">
    <property type="term" value="C:mitochondrion"/>
    <property type="evidence" value="ECO:0007669"/>
    <property type="project" value="UniProtKB-SubCell"/>
</dbReference>
<dbReference type="Gene3D" id="2.40.50.100">
    <property type="match status" value="1"/>
</dbReference>
<evidence type="ECO:0000256" key="5">
    <source>
        <dbReference type="ARBA" id="ARBA00023315"/>
    </source>
</evidence>
<dbReference type="CDD" id="cd06849">
    <property type="entry name" value="lipoyl_domain"/>
    <property type="match status" value="1"/>
</dbReference>
<dbReference type="SUPFAM" id="SSF51230">
    <property type="entry name" value="Single hybrid motif"/>
    <property type="match status" value="1"/>
</dbReference>
<dbReference type="FunFam" id="3.30.559.10:FF:000003">
    <property type="entry name" value="Acetyltransferase component of pyruvate dehydrogenase complex"/>
    <property type="match status" value="1"/>
</dbReference>
<accession>A0ABD2HW19</accession>
<dbReference type="AlphaFoldDB" id="A0ABD2HW19"/>
<dbReference type="PANTHER" id="PTHR23151">
    <property type="entry name" value="DIHYDROLIPOAMIDE ACETYL/SUCCINYL-TRANSFERASE-RELATED"/>
    <property type="match status" value="1"/>
</dbReference>
<dbReference type="Gene3D" id="4.10.320.10">
    <property type="entry name" value="E3-binding domain"/>
    <property type="match status" value="1"/>
</dbReference>
<comment type="catalytic activity">
    <reaction evidence="6">
        <text>N(6)-[(R)-dihydrolipoyl]-L-lysyl-[protein] + acetyl-CoA = N(6)-[(R)-S(8)-acetyldihydrolipoyl]-L-lysyl-[protein] + CoA</text>
        <dbReference type="Rhea" id="RHEA:17017"/>
        <dbReference type="Rhea" id="RHEA-COMP:10475"/>
        <dbReference type="Rhea" id="RHEA-COMP:10478"/>
        <dbReference type="ChEBI" id="CHEBI:57287"/>
        <dbReference type="ChEBI" id="CHEBI:57288"/>
        <dbReference type="ChEBI" id="CHEBI:83100"/>
        <dbReference type="ChEBI" id="CHEBI:83111"/>
        <dbReference type="EC" id="2.3.1.12"/>
    </reaction>
</comment>
<dbReference type="InterPro" id="IPR000089">
    <property type="entry name" value="Biotin_lipoyl"/>
</dbReference>
<comment type="similarity">
    <text evidence="1 6">Belongs to the 2-oxoacid dehydrogenase family.</text>
</comment>
<feature type="region of interest" description="Disordered" evidence="7">
    <location>
        <begin position="183"/>
        <end position="234"/>
    </location>
</feature>